<dbReference type="PROSITE" id="PS51184">
    <property type="entry name" value="JMJC"/>
    <property type="match status" value="1"/>
</dbReference>
<dbReference type="SUPFAM" id="SSF51197">
    <property type="entry name" value="Clavaminate synthase-like"/>
    <property type="match status" value="1"/>
</dbReference>
<dbReference type="GeneID" id="5887815"/>
<organism evidence="8 9">
    <name type="scientific">Monosiga brevicollis</name>
    <name type="common">Choanoflagellate</name>
    <dbReference type="NCBI Taxonomy" id="81824"/>
    <lineage>
        <taxon>Eukaryota</taxon>
        <taxon>Choanoflagellata</taxon>
        <taxon>Craspedida</taxon>
        <taxon>Salpingoecidae</taxon>
        <taxon>Monosiga</taxon>
    </lineage>
</organism>
<gene>
    <name evidence="8" type="ORF">MONBRDRAFT_2560</name>
</gene>
<dbReference type="eggNOG" id="KOG2132">
    <property type="taxonomic scope" value="Eukaryota"/>
</dbReference>
<dbReference type="STRING" id="81824.A9UR02"/>
<dbReference type="InterPro" id="IPR003347">
    <property type="entry name" value="JmjC_dom"/>
</dbReference>
<dbReference type="RefSeq" id="XP_001742895.1">
    <property type="nucleotide sequence ID" value="XM_001742843.1"/>
</dbReference>
<dbReference type="KEGG" id="mbr:MONBRDRAFT_2560"/>
<dbReference type="AlphaFoldDB" id="A9UR02"/>
<keyword evidence="6" id="KW-0539">Nucleus</keyword>
<dbReference type="InParanoid" id="A9UR02"/>
<dbReference type="Proteomes" id="UP000001357">
    <property type="component" value="Unassembled WGS sequence"/>
</dbReference>
<feature type="non-terminal residue" evidence="8">
    <location>
        <position position="217"/>
    </location>
</feature>
<evidence type="ECO:0000256" key="1">
    <source>
        <dbReference type="ARBA" id="ARBA00001954"/>
    </source>
</evidence>
<dbReference type="PANTHER" id="PTHR12461:SF106">
    <property type="entry name" value="BIFUNCTIONAL PEPTIDASE AND ARGINYL-HYDROXYLASE JMJD5"/>
    <property type="match status" value="1"/>
</dbReference>
<keyword evidence="4" id="KW-0560">Oxidoreductase</keyword>
<dbReference type="GO" id="GO:0016706">
    <property type="term" value="F:2-oxoglutarate-dependent dioxygenase activity"/>
    <property type="evidence" value="ECO:0000318"/>
    <property type="project" value="GO_Central"/>
</dbReference>
<dbReference type="InterPro" id="IPR041667">
    <property type="entry name" value="Cupin_8"/>
</dbReference>
<dbReference type="GO" id="GO:0005634">
    <property type="term" value="C:nucleus"/>
    <property type="evidence" value="ECO:0007669"/>
    <property type="project" value="UniProtKB-SubCell"/>
</dbReference>
<keyword evidence="9" id="KW-1185">Reference proteome</keyword>
<evidence type="ECO:0000256" key="6">
    <source>
        <dbReference type="ARBA" id="ARBA00023242"/>
    </source>
</evidence>
<dbReference type="GO" id="GO:0046872">
    <property type="term" value="F:metal ion binding"/>
    <property type="evidence" value="ECO:0007669"/>
    <property type="project" value="UniProtKB-KW"/>
</dbReference>
<evidence type="ECO:0000256" key="2">
    <source>
        <dbReference type="ARBA" id="ARBA00004123"/>
    </source>
</evidence>
<dbReference type="EMBL" id="CH991543">
    <property type="protein sequence ID" value="EDQ93133.1"/>
    <property type="molecule type" value="Genomic_DNA"/>
</dbReference>
<evidence type="ECO:0000313" key="9">
    <source>
        <dbReference type="Proteomes" id="UP000001357"/>
    </source>
</evidence>
<evidence type="ECO:0000256" key="5">
    <source>
        <dbReference type="ARBA" id="ARBA00023004"/>
    </source>
</evidence>
<dbReference type="Gene3D" id="2.60.120.650">
    <property type="entry name" value="Cupin"/>
    <property type="match status" value="1"/>
</dbReference>
<dbReference type="FunCoup" id="A9UR02">
    <property type="interactions" value="918"/>
</dbReference>
<dbReference type="SMART" id="SM00558">
    <property type="entry name" value="JmjC"/>
    <property type="match status" value="1"/>
</dbReference>
<proteinExistence type="predicted"/>
<dbReference type="OMA" id="PKLYWHY"/>
<sequence>RPAIFAGAVGNWPAVRRWQSRSYFDRLAGQRTIPVEWGRDYRGDGWSQRLMTLTDFLTAVFDTPIAPSPKRPKHEAVGYLAQHPLFDQVPELRDDIVVPDYCYCAQSLRINAWFGPQGTVSPCHQDPDDNLLAQVVGYKYVRLFEPRAATQLYPCEGLLSNTSQANVVAPDPAAFPLVQDVPCWEAILGPGDLLFIPQGWWHYVQSLSTSFSVSMWF</sequence>
<keyword evidence="3" id="KW-0479">Metal-binding</keyword>
<reference evidence="8 9" key="1">
    <citation type="journal article" date="2008" name="Nature">
        <title>The genome of the choanoflagellate Monosiga brevicollis and the origin of metazoans.</title>
        <authorList>
            <consortium name="JGI Sequencing"/>
            <person name="King N."/>
            <person name="Westbrook M.J."/>
            <person name="Young S.L."/>
            <person name="Kuo A."/>
            <person name="Abedin M."/>
            <person name="Chapman J."/>
            <person name="Fairclough S."/>
            <person name="Hellsten U."/>
            <person name="Isogai Y."/>
            <person name="Letunic I."/>
            <person name="Marr M."/>
            <person name="Pincus D."/>
            <person name="Putnam N."/>
            <person name="Rokas A."/>
            <person name="Wright K.J."/>
            <person name="Zuzow R."/>
            <person name="Dirks W."/>
            <person name="Good M."/>
            <person name="Goodstein D."/>
            <person name="Lemons D."/>
            <person name="Li W."/>
            <person name="Lyons J.B."/>
            <person name="Morris A."/>
            <person name="Nichols S."/>
            <person name="Richter D.J."/>
            <person name="Salamov A."/>
            <person name="Bork P."/>
            <person name="Lim W.A."/>
            <person name="Manning G."/>
            <person name="Miller W.T."/>
            <person name="McGinnis W."/>
            <person name="Shapiro H."/>
            <person name="Tjian R."/>
            <person name="Grigoriev I.V."/>
            <person name="Rokhsar D."/>
        </authorList>
    </citation>
    <scope>NUCLEOTIDE SEQUENCE [LARGE SCALE GENOMIC DNA]</scope>
    <source>
        <strain evidence="9">MX1 / ATCC 50154</strain>
    </source>
</reference>
<evidence type="ECO:0000256" key="4">
    <source>
        <dbReference type="ARBA" id="ARBA00023002"/>
    </source>
</evidence>
<comment type="cofactor">
    <cofactor evidence="1">
        <name>Fe(2+)</name>
        <dbReference type="ChEBI" id="CHEBI:29033"/>
    </cofactor>
</comment>
<comment type="subcellular location">
    <subcellularLocation>
        <location evidence="2">Nucleus</location>
    </subcellularLocation>
</comment>
<feature type="non-terminal residue" evidence="8">
    <location>
        <position position="1"/>
    </location>
</feature>
<accession>A9UR02</accession>
<evidence type="ECO:0000259" key="7">
    <source>
        <dbReference type="PROSITE" id="PS51184"/>
    </source>
</evidence>
<evidence type="ECO:0000256" key="3">
    <source>
        <dbReference type="ARBA" id="ARBA00022723"/>
    </source>
</evidence>
<dbReference type="PANTHER" id="PTHR12461">
    <property type="entry name" value="HYPOXIA-INDUCIBLE FACTOR 1 ALPHA INHIBITOR-RELATED"/>
    <property type="match status" value="1"/>
</dbReference>
<dbReference type="Pfam" id="PF13621">
    <property type="entry name" value="Cupin_8"/>
    <property type="match status" value="1"/>
</dbReference>
<name>A9UR02_MONBE</name>
<feature type="domain" description="JmjC" evidence="7">
    <location>
        <begin position="87"/>
        <end position="217"/>
    </location>
</feature>
<keyword evidence="5" id="KW-0408">Iron</keyword>
<protein>
    <recommendedName>
        <fullName evidence="7">JmjC domain-containing protein</fullName>
    </recommendedName>
</protein>
<evidence type="ECO:0000313" key="8">
    <source>
        <dbReference type="EMBL" id="EDQ93133.1"/>
    </source>
</evidence>